<protein>
    <submittedName>
        <fullName evidence="2">Uncharacterized protein</fullName>
    </submittedName>
</protein>
<dbReference type="Proteomes" id="UP000886998">
    <property type="component" value="Unassembled WGS sequence"/>
</dbReference>
<reference evidence="2" key="1">
    <citation type="submission" date="2020-08" db="EMBL/GenBank/DDBJ databases">
        <title>Multicomponent nature underlies the extraordinary mechanical properties of spider dragline silk.</title>
        <authorList>
            <person name="Kono N."/>
            <person name="Nakamura H."/>
            <person name="Mori M."/>
            <person name="Yoshida Y."/>
            <person name="Ohtoshi R."/>
            <person name="Malay A.D."/>
            <person name="Moran D.A.P."/>
            <person name="Tomita M."/>
            <person name="Numata K."/>
            <person name="Arakawa K."/>
        </authorList>
    </citation>
    <scope>NUCLEOTIDE SEQUENCE</scope>
</reference>
<feature type="region of interest" description="Disordered" evidence="1">
    <location>
        <begin position="106"/>
        <end position="131"/>
    </location>
</feature>
<gene>
    <name evidence="2" type="ORF">TNIN_135661</name>
</gene>
<organism evidence="2 3">
    <name type="scientific">Trichonephila inaurata madagascariensis</name>
    <dbReference type="NCBI Taxonomy" id="2747483"/>
    <lineage>
        <taxon>Eukaryota</taxon>
        <taxon>Metazoa</taxon>
        <taxon>Ecdysozoa</taxon>
        <taxon>Arthropoda</taxon>
        <taxon>Chelicerata</taxon>
        <taxon>Arachnida</taxon>
        <taxon>Araneae</taxon>
        <taxon>Araneomorphae</taxon>
        <taxon>Entelegynae</taxon>
        <taxon>Araneoidea</taxon>
        <taxon>Nephilidae</taxon>
        <taxon>Trichonephila</taxon>
        <taxon>Trichonephila inaurata</taxon>
    </lineage>
</organism>
<evidence type="ECO:0000313" key="2">
    <source>
        <dbReference type="EMBL" id="GFY48154.1"/>
    </source>
</evidence>
<evidence type="ECO:0000313" key="3">
    <source>
        <dbReference type="Proteomes" id="UP000886998"/>
    </source>
</evidence>
<accession>A0A8X7C057</accession>
<dbReference type="EMBL" id="BMAV01006322">
    <property type="protein sequence ID" value="GFY48154.1"/>
    <property type="molecule type" value="Genomic_DNA"/>
</dbReference>
<evidence type="ECO:0000256" key="1">
    <source>
        <dbReference type="SAM" id="MobiDB-lite"/>
    </source>
</evidence>
<name>A0A8X7C057_9ARAC</name>
<proteinExistence type="predicted"/>
<dbReference type="AlphaFoldDB" id="A0A8X7C057"/>
<comment type="caution">
    <text evidence="2">The sequence shown here is derived from an EMBL/GenBank/DDBJ whole genome shotgun (WGS) entry which is preliminary data.</text>
</comment>
<keyword evidence="3" id="KW-1185">Reference proteome</keyword>
<sequence>MEHPTAEYWCKSYQLQFKGFKKYLNHKYRNHDEPEPQPELDRDEGESQIYSNNFKTSCKIQIEKPSLQEHENNERGFNLSSDFYDCDKTQNSQDIFTESTTMHSCSKNITGNSNEPRRRYRSNPDSNKNERSLSLKYSQMDTSKLERKIQVNTSQPSISSECIQMEMCTQGMNEQIKRREFSELFSHNQMQLYTLELNEQCYGNKFSALSQHSQMQRFWLENHRQRNVNQPFTTTGIRQAEESFPQINTNPFFVSIGYSPIQSSTYEMNYHLITNQLSVSPENREFASQGMNAQSSANQRAVRDAYYNNSILRVSSPQQRRFNEIELNLQHYSKKNPTDLDSVGRSNYEESNHIDKTCLDQKEVNIYSLIENEIEEQNNTSASYSSLKKKETSMKCESYGSSFNDKIDLIRSLTSGCGTVENKLVGKLNPNRFLHSDTGKDLKDDYEFENGFNQKSHLVQTSAINTAEKMHKSQGVRSDDRRGQAVFGKIGSSHVCLSIPVLTIVGLTSRFEVGLHRV</sequence>